<feature type="signal peptide" evidence="1">
    <location>
        <begin position="1"/>
        <end position="24"/>
    </location>
</feature>
<evidence type="ECO:0008006" key="3">
    <source>
        <dbReference type="Google" id="ProtNLM"/>
    </source>
</evidence>
<accession>A0A450SC28</accession>
<evidence type="ECO:0000256" key="1">
    <source>
        <dbReference type="SAM" id="SignalP"/>
    </source>
</evidence>
<evidence type="ECO:0000313" key="2">
    <source>
        <dbReference type="EMBL" id="VFJ49832.1"/>
    </source>
</evidence>
<dbReference type="EMBL" id="CAADEY010000027">
    <property type="protein sequence ID" value="VFJ49832.1"/>
    <property type="molecule type" value="Genomic_DNA"/>
</dbReference>
<reference evidence="2" key="1">
    <citation type="submission" date="2019-02" db="EMBL/GenBank/DDBJ databases">
        <authorList>
            <person name="Gruber-Vodicka R. H."/>
            <person name="Seah K. B. B."/>
        </authorList>
    </citation>
    <scope>NUCLEOTIDE SEQUENCE</scope>
    <source>
        <strain evidence="2">BECK_DK161</strain>
    </source>
</reference>
<keyword evidence="1" id="KW-0732">Signal</keyword>
<name>A0A450SC28_9GAMM</name>
<feature type="chain" id="PRO_5019527111" description="Secreted protein" evidence="1">
    <location>
        <begin position="25"/>
        <end position="95"/>
    </location>
</feature>
<gene>
    <name evidence="2" type="ORF">BECKDK2373C_GA0170839_10272</name>
</gene>
<sequence>MFTRLLIRLILKGTYILCPKAVVAEAVAVVVTKAAAQAVAEVVAAAEKVGDMVLSAVPAPVVTGHHKQVILLVGDEETHLLKVANRDSSKHHART</sequence>
<dbReference type="AlphaFoldDB" id="A0A450SC28"/>
<organism evidence="2">
    <name type="scientific">Candidatus Kentrum sp. DK</name>
    <dbReference type="NCBI Taxonomy" id="2126562"/>
    <lineage>
        <taxon>Bacteria</taxon>
        <taxon>Pseudomonadati</taxon>
        <taxon>Pseudomonadota</taxon>
        <taxon>Gammaproteobacteria</taxon>
        <taxon>Candidatus Kentrum</taxon>
    </lineage>
</organism>
<proteinExistence type="predicted"/>
<protein>
    <recommendedName>
        <fullName evidence="3">Secreted protein</fullName>
    </recommendedName>
</protein>